<dbReference type="EMBL" id="BGZJ01000002">
    <property type="protein sequence ID" value="GBO94856.1"/>
    <property type="molecule type" value="Genomic_DNA"/>
</dbReference>
<reference evidence="2 3" key="1">
    <citation type="journal article" date="2018" name="Int. J. Syst. Evol. Microbiol.">
        <title>Mesosutterella multiformis gen. nov., sp. nov., a member of the family Sutterellaceae and Sutterella megalosphaeroides sp. nov., isolated from human faeces.</title>
        <authorList>
            <person name="Sakamoto M."/>
            <person name="Ikeyama N."/>
            <person name="Kunihiro T."/>
            <person name="Iino T."/>
            <person name="Yuki M."/>
            <person name="Ohkuma M."/>
        </authorList>
    </citation>
    <scope>NUCLEOTIDE SEQUENCE [LARGE SCALE GENOMIC DNA]</scope>
    <source>
        <strain evidence="2 3">4NBBH2</strain>
    </source>
</reference>
<dbReference type="AlphaFoldDB" id="A0A388SEZ2"/>
<evidence type="ECO:0000313" key="3">
    <source>
        <dbReference type="Proteomes" id="UP000266091"/>
    </source>
</evidence>
<dbReference type="InterPro" id="IPR025159">
    <property type="entry name" value="AbiEi_N"/>
</dbReference>
<protein>
    <submittedName>
        <fullName evidence="2">Abortive infection protein</fullName>
    </submittedName>
</protein>
<name>A0A388SEZ2_9BURK</name>
<dbReference type="Pfam" id="PF13338">
    <property type="entry name" value="AbiEi_4"/>
    <property type="match status" value="1"/>
</dbReference>
<keyword evidence="3" id="KW-1185">Reference proteome</keyword>
<proteinExistence type="predicted"/>
<accession>A0A388SEZ2</accession>
<sequence>MEDGMQTLDKLKKKHEYLTPEIAEQAGVSRSLFYKFIHKNDWDQVGHGVYAPKGTWIDELYLLYQRCPQLVFSHDEAFYHYGLSEREPMVHTLTIYSGYNVHRLVADGKCKVYRVKKELLEIGKTFVQDYCGNEIPMYDLERTICDLFRSRNSIEIQEFNAVLKAYLARKDKDLNKLMEYSKLFHIKNIIQKYMQVLL</sequence>
<gene>
    <name evidence="2" type="ORF">MESMUL_22100</name>
</gene>
<feature type="domain" description="AbiEi antitoxin N-terminal" evidence="1">
    <location>
        <begin position="10"/>
        <end position="51"/>
    </location>
</feature>
<comment type="caution">
    <text evidence="2">The sequence shown here is derived from an EMBL/GenBank/DDBJ whole genome shotgun (WGS) entry which is preliminary data.</text>
</comment>
<organism evidence="2 3">
    <name type="scientific">Mesosutterella multiformis</name>
    <dbReference type="NCBI Taxonomy" id="2259133"/>
    <lineage>
        <taxon>Bacteria</taxon>
        <taxon>Pseudomonadati</taxon>
        <taxon>Pseudomonadota</taxon>
        <taxon>Betaproteobacteria</taxon>
        <taxon>Burkholderiales</taxon>
        <taxon>Sutterellaceae</taxon>
        <taxon>Mesosutterella</taxon>
    </lineage>
</organism>
<evidence type="ECO:0000313" key="2">
    <source>
        <dbReference type="EMBL" id="GBO94856.1"/>
    </source>
</evidence>
<evidence type="ECO:0000259" key="1">
    <source>
        <dbReference type="Pfam" id="PF13338"/>
    </source>
</evidence>
<dbReference type="Proteomes" id="UP000266091">
    <property type="component" value="Unassembled WGS sequence"/>
</dbReference>